<keyword evidence="2" id="KW-0378">Hydrolase</keyword>
<reference evidence="3" key="1">
    <citation type="journal article" date="2014" name="Genome Announc.">
        <title>Draft genome sequence of Colletotrichum sublineola, a destructive pathogen of cultivated sorghum.</title>
        <authorList>
            <person name="Baroncelli R."/>
            <person name="Sanz-Martin J.M."/>
            <person name="Rech G.E."/>
            <person name="Sukno S.A."/>
            <person name="Thon M.R."/>
        </authorList>
    </citation>
    <scope>NUCLEOTIDE SEQUENCE [LARGE SCALE GENOMIC DNA]</scope>
    <source>
        <strain evidence="3">TX430BB</strain>
    </source>
</reference>
<evidence type="ECO:0000313" key="2">
    <source>
        <dbReference type="EMBL" id="KDN71121.1"/>
    </source>
</evidence>
<feature type="non-terminal residue" evidence="2">
    <location>
        <position position="180"/>
    </location>
</feature>
<accession>A0A066XZB4</accession>
<protein>
    <submittedName>
        <fullName evidence="2">Putative glycosyl hydrolase family 38</fullName>
    </submittedName>
</protein>
<organism evidence="2 3">
    <name type="scientific">Colletotrichum sublineola</name>
    <name type="common">Sorghum anthracnose fungus</name>
    <dbReference type="NCBI Taxonomy" id="1173701"/>
    <lineage>
        <taxon>Eukaryota</taxon>
        <taxon>Fungi</taxon>
        <taxon>Dikarya</taxon>
        <taxon>Ascomycota</taxon>
        <taxon>Pezizomycotina</taxon>
        <taxon>Sordariomycetes</taxon>
        <taxon>Hypocreomycetidae</taxon>
        <taxon>Glomerellales</taxon>
        <taxon>Glomerellaceae</taxon>
        <taxon>Colletotrichum</taxon>
        <taxon>Colletotrichum graminicola species complex</taxon>
    </lineage>
</organism>
<dbReference type="EMBL" id="JMSE01000244">
    <property type="protein sequence ID" value="KDN71121.1"/>
    <property type="molecule type" value="Genomic_DNA"/>
</dbReference>
<dbReference type="HOGENOM" id="CLU_1499762_0_0_1"/>
<sequence length="180" mass="19946">MSPHAPTGCVSAPAYLYRRGVPVLYLSSPPRASSPSLLSDNPAKANENTSLSLFHSDHYPKTLNRHFNDALKVPQAAEKVDSPSPKPSQPHHHLSELHCNRRLNNRSAPPGPLNQSRQPEQQLPDSLTGQPIMGGGREIKSKSSYPALASRPVGQWISNLYKDRINQFYSSGQWEKHNLL</sequence>
<dbReference type="eggNOG" id="KOG4342">
    <property type="taxonomic scope" value="Eukaryota"/>
</dbReference>
<keyword evidence="3" id="KW-1185">Reference proteome</keyword>
<comment type="caution">
    <text evidence="2">The sequence shown here is derived from an EMBL/GenBank/DDBJ whole genome shotgun (WGS) entry which is preliminary data.</text>
</comment>
<dbReference type="GO" id="GO:0016787">
    <property type="term" value="F:hydrolase activity"/>
    <property type="evidence" value="ECO:0007669"/>
    <property type="project" value="UniProtKB-KW"/>
</dbReference>
<gene>
    <name evidence="2" type="ORF">CSUB01_03048</name>
</gene>
<dbReference type="AlphaFoldDB" id="A0A066XZB4"/>
<dbReference type="Proteomes" id="UP000027238">
    <property type="component" value="Unassembled WGS sequence"/>
</dbReference>
<dbReference type="STRING" id="1173701.A0A066XZB4"/>
<name>A0A066XZB4_COLSU</name>
<feature type="region of interest" description="Disordered" evidence="1">
    <location>
        <begin position="102"/>
        <end position="145"/>
    </location>
</feature>
<proteinExistence type="predicted"/>
<evidence type="ECO:0000256" key="1">
    <source>
        <dbReference type="SAM" id="MobiDB-lite"/>
    </source>
</evidence>
<feature type="compositionally biased region" description="Polar residues" evidence="1">
    <location>
        <begin position="113"/>
        <end position="129"/>
    </location>
</feature>
<evidence type="ECO:0000313" key="3">
    <source>
        <dbReference type="Proteomes" id="UP000027238"/>
    </source>
</evidence>